<keyword evidence="5" id="KW-1185">Reference proteome</keyword>
<dbReference type="PANTHER" id="PTHR35841:SF1">
    <property type="entry name" value="PHOSPHONATES-BINDING PERIPLASMIC PROTEIN"/>
    <property type="match status" value="1"/>
</dbReference>
<dbReference type="Proteomes" id="UP001484097">
    <property type="component" value="Unassembled WGS sequence"/>
</dbReference>
<gene>
    <name evidence="4" type="ORF">ABDK96_05135</name>
</gene>
<dbReference type="Gene3D" id="3.40.190.10">
    <property type="entry name" value="Periplasmic binding protein-like II"/>
    <property type="match status" value="2"/>
</dbReference>
<dbReference type="PROSITE" id="PS51257">
    <property type="entry name" value="PROKAR_LIPOPROTEIN"/>
    <property type="match status" value="1"/>
</dbReference>
<evidence type="ECO:0000256" key="1">
    <source>
        <dbReference type="ARBA" id="ARBA00007162"/>
    </source>
</evidence>
<organism evidence="4 5">
    <name type="scientific">Citricoccus nitrophenolicus</name>
    <dbReference type="NCBI Taxonomy" id="863575"/>
    <lineage>
        <taxon>Bacteria</taxon>
        <taxon>Bacillati</taxon>
        <taxon>Actinomycetota</taxon>
        <taxon>Actinomycetes</taxon>
        <taxon>Micrococcales</taxon>
        <taxon>Micrococcaceae</taxon>
        <taxon>Citricoccus</taxon>
    </lineage>
</organism>
<dbReference type="InterPro" id="IPR005770">
    <property type="entry name" value="PhnD"/>
</dbReference>
<dbReference type="EMBL" id="JBDXMX010000002">
    <property type="protein sequence ID" value="MEO9247055.1"/>
    <property type="molecule type" value="Genomic_DNA"/>
</dbReference>
<evidence type="ECO:0000256" key="2">
    <source>
        <dbReference type="ARBA" id="ARBA00022729"/>
    </source>
</evidence>
<evidence type="ECO:0000313" key="4">
    <source>
        <dbReference type="EMBL" id="MEO9247055.1"/>
    </source>
</evidence>
<name>A0ABV0IG54_9MICC</name>
<sequence length="317" mass="33112">MHTSSGRSPGLPLSLAALGLATALALTACGEPSDAAGGTADAGQEAATLRISAIPDTDPSDLAEREDALAAYLAGELGVEVEYVPVSDYAASVNLFGTGDLDLVFYGGLTGVQARLRTEGAQVLAQRDIDEHFRSVFIAHADSGLEPIEDVAGLSGLADTRFTFGSESSTSGRLMPSSFLSEAGVDPAADFDGEPGFSGSHDLTIDLVESGSYEAGALNEQVWAARLEAGTVDTEKVQAVFTTPEYADYHWIGSPGLDERLGEGFTEDLRQALLDLDGSDAEEEELLAAYGAEAIVPAEASDHDRIEEIGRELGLIR</sequence>
<protein>
    <submittedName>
        <fullName evidence="4">Selenate ABC transporter substrate-binding protein</fullName>
    </submittedName>
</protein>
<keyword evidence="2 3" id="KW-0732">Signal</keyword>
<dbReference type="SUPFAM" id="SSF53850">
    <property type="entry name" value="Periplasmic binding protein-like II"/>
    <property type="match status" value="1"/>
</dbReference>
<feature type="signal peptide" evidence="3">
    <location>
        <begin position="1"/>
        <end position="28"/>
    </location>
</feature>
<accession>A0ABV0IG54</accession>
<dbReference type="InterPro" id="IPR030836">
    <property type="entry name" value="ABC_peri_PhnD-like"/>
</dbReference>
<dbReference type="PANTHER" id="PTHR35841">
    <property type="entry name" value="PHOSPHONATES-BINDING PERIPLASMIC PROTEIN"/>
    <property type="match status" value="1"/>
</dbReference>
<dbReference type="RefSeq" id="WP_347919428.1">
    <property type="nucleotide sequence ID" value="NZ_JBDXMX010000002.1"/>
</dbReference>
<evidence type="ECO:0000313" key="5">
    <source>
        <dbReference type="Proteomes" id="UP001484097"/>
    </source>
</evidence>
<dbReference type="Pfam" id="PF12974">
    <property type="entry name" value="Phosphonate-bd"/>
    <property type="match status" value="1"/>
</dbReference>
<reference evidence="4 5" key="1">
    <citation type="submission" date="2024-05" db="EMBL/GenBank/DDBJ databases">
        <authorList>
            <person name="Yi C."/>
        </authorList>
    </citation>
    <scope>NUCLEOTIDE SEQUENCE [LARGE SCALE GENOMIC DNA]</scope>
    <source>
        <strain evidence="4 5">XS13</strain>
    </source>
</reference>
<evidence type="ECO:0000256" key="3">
    <source>
        <dbReference type="SAM" id="SignalP"/>
    </source>
</evidence>
<dbReference type="NCBIfam" id="TIGR04553">
    <property type="entry name" value="ABC_peri_selen"/>
    <property type="match status" value="1"/>
</dbReference>
<comment type="caution">
    <text evidence="4">The sequence shown here is derived from an EMBL/GenBank/DDBJ whole genome shotgun (WGS) entry which is preliminary data.</text>
</comment>
<comment type="similarity">
    <text evidence="1">Belongs to the phosphate/phosphite/phosphonate binding protein family.</text>
</comment>
<dbReference type="NCBIfam" id="TIGR01098">
    <property type="entry name" value="3A0109s03R"/>
    <property type="match status" value="1"/>
</dbReference>
<feature type="chain" id="PRO_5047064478" evidence="3">
    <location>
        <begin position="29"/>
        <end position="317"/>
    </location>
</feature>
<proteinExistence type="inferred from homology"/>